<dbReference type="EMBL" id="BDGG01000002">
    <property type="protein sequence ID" value="GAU92851.1"/>
    <property type="molecule type" value="Genomic_DNA"/>
</dbReference>
<evidence type="ECO:0000313" key="2">
    <source>
        <dbReference type="Proteomes" id="UP000186922"/>
    </source>
</evidence>
<reference evidence="1 2" key="1">
    <citation type="journal article" date="2016" name="Nat. Commun.">
        <title>Extremotolerant tardigrade genome and improved radiotolerance of human cultured cells by tardigrade-unique protein.</title>
        <authorList>
            <person name="Hashimoto T."/>
            <person name="Horikawa D.D."/>
            <person name="Saito Y."/>
            <person name="Kuwahara H."/>
            <person name="Kozuka-Hata H."/>
            <person name="Shin-I T."/>
            <person name="Minakuchi Y."/>
            <person name="Ohishi K."/>
            <person name="Motoyama A."/>
            <person name="Aizu T."/>
            <person name="Enomoto A."/>
            <person name="Kondo K."/>
            <person name="Tanaka S."/>
            <person name="Hara Y."/>
            <person name="Koshikawa S."/>
            <person name="Sagara H."/>
            <person name="Miura T."/>
            <person name="Yokobori S."/>
            <person name="Miyagawa K."/>
            <person name="Suzuki Y."/>
            <person name="Kubo T."/>
            <person name="Oyama M."/>
            <person name="Kohara Y."/>
            <person name="Fujiyama A."/>
            <person name="Arakawa K."/>
            <person name="Katayama T."/>
            <person name="Toyoda A."/>
            <person name="Kunieda T."/>
        </authorList>
    </citation>
    <scope>NUCLEOTIDE SEQUENCE [LARGE SCALE GENOMIC DNA]</scope>
    <source>
        <strain evidence="1 2">YOKOZUNA-1</strain>
    </source>
</reference>
<comment type="caution">
    <text evidence="1">The sequence shown here is derived from an EMBL/GenBank/DDBJ whole genome shotgun (WGS) entry which is preliminary data.</text>
</comment>
<dbReference type="AlphaFoldDB" id="A0A1D1UTR7"/>
<organism evidence="1 2">
    <name type="scientific">Ramazzottius varieornatus</name>
    <name type="common">Water bear</name>
    <name type="synonym">Tardigrade</name>
    <dbReference type="NCBI Taxonomy" id="947166"/>
    <lineage>
        <taxon>Eukaryota</taxon>
        <taxon>Metazoa</taxon>
        <taxon>Ecdysozoa</taxon>
        <taxon>Tardigrada</taxon>
        <taxon>Eutardigrada</taxon>
        <taxon>Parachela</taxon>
        <taxon>Hypsibioidea</taxon>
        <taxon>Ramazzottiidae</taxon>
        <taxon>Ramazzottius</taxon>
    </lineage>
</organism>
<sequence length="74" mass="8452">MRGTAGCVFDDKRTNPQDRFIRDGEHLPCCKPNAVAGQPIEEGLNLEFLRKRQPALVDLVYVRQHAMSLKKDEK</sequence>
<name>A0A1D1UTR7_RAMVA</name>
<proteinExistence type="predicted"/>
<evidence type="ECO:0000313" key="1">
    <source>
        <dbReference type="EMBL" id="GAU92851.1"/>
    </source>
</evidence>
<dbReference type="Proteomes" id="UP000186922">
    <property type="component" value="Unassembled WGS sequence"/>
</dbReference>
<gene>
    <name evidence="1" type="primary">RvY_04878-1</name>
    <name evidence="1" type="synonym">RvY_04878.1</name>
    <name evidence="1" type="ORF">RvY_04878</name>
</gene>
<accession>A0A1D1UTR7</accession>
<keyword evidence="2" id="KW-1185">Reference proteome</keyword>
<protein>
    <submittedName>
        <fullName evidence="1">Uncharacterized protein</fullName>
    </submittedName>
</protein>